<feature type="non-terminal residue" evidence="1">
    <location>
        <position position="1"/>
    </location>
</feature>
<keyword evidence="1" id="KW-0966">Cell projection</keyword>
<evidence type="ECO:0000313" key="1">
    <source>
        <dbReference type="EMBL" id="GFR18049.1"/>
    </source>
</evidence>
<dbReference type="Gene3D" id="2.130.10.10">
    <property type="entry name" value="YVTN repeat-like/Quinoprotein amine dehydrogenase"/>
    <property type="match status" value="2"/>
</dbReference>
<proteinExistence type="predicted"/>
<dbReference type="Proteomes" id="UP000887116">
    <property type="component" value="Unassembled WGS sequence"/>
</dbReference>
<evidence type="ECO:0000313" key="2">
    <source>
        <dbReference type="Proteomes" id="UP000887116"/>
    </source>
</evidence>
<sequence length="289" mass="32642">LTFNPSDSRYIVAVGKHFLRCYFFKDQQRIQETALHEQERSEQTFHSAAWIPNSRLVMVGTSGGNILVLENMHLVRKVSITEELTRFQSSVNIEDQNVSCIVLTSDGFLCSHGTSSVLWFEDNFKLHKVLSIPESSKESRVIQLSMNVLEDTITASTKDGRILVYCSKFRSNGMSFEDNFRVIQGYQHTKTMICADAIQMTPLQASCSEIDVILMDYITGEVVLRNQLSSKPRSISLCSLGTSLAIGHEDAVRIYNVVNDTLVETKSFKEASDSRVSHSFLHYKIKVPK</sequence>
<organism evidence="1 2">
    <name type="scientific">Trichonephila clavata</name>
    <name type="common">Joro spider</name>
    <name type="synonym">Nephila clavata</name>
    <dbReference type="NCBI Taxonomy" id="2740835"/>
    <lineage>
        <taxon>Eukaryota</taxon>
        <taxon>Metazoa</taxon>
        <taxon>Ecdysozoa</taxon>
        <taxon>Arthropoda</taxon>
        <taxon>Chelicerata</taxon>
        <taxon>Arachnida</taxon>
        <taxon>Araneae</taxon>
        <taxon>Araneomorphae</taxon>
        <taxon>Entelegynae</taxon>
        <taxon>Araneoidea</taxon>
        <taxon>Nephilidae</taxon>
        <taxon>Trichonephila</taxon>
    </lineage>
</organism>
<dbReference type="PANTHER" id="PTHR32215:SF0">
    <property type="entry name" value="CILIA- AND FLAGELLA-ASSOCIATED PROTEIN 57"/>
    <property type="match status" value="1"/>
</dbReference>
<keyword evidence="2" id="KW-1185">Reference proteome</keyword>
<dbReference type="AlphaFoldDB" id="A0A8X6I9Q8"/>
<protein>
    <submittedName>
        <fullName evidence="1">Cilia-and flagella-associated protein 57</fullName>
    </submittedName>
</protein>
<dbReference type="OrthoDB" id="6437041at2759"/>
<dbReference type="SUPFAM" id="SSF50978">
    <property type="entry name" value="WD40 repeat-like"/>
    <property type="match status" value="1"/>
</dbReference>
<keyword evidence="1" id="KW-0282">Flagellum</keyword>
<name>A0A8X6I9Q8_TRICU</name>
<dbReference type="PANTHER" id="PTHR32215">
    <property type="entry name" value="CILIA- AND FLAGELLA-ASSOCIATED PROTEIN 57"/>
    <property type="match status" value="1"/>
</dbReference>
<dbReference type="EMBL" id="BMAO01037489">
    <property type="protein sequence ID" value="GFR18049.1"/>
    <property type="molecule type" value="Genomic_DNA"/>
</dbReference>
<gene>
    <name evidence="1" type="primary">CFAP57</name>
    <name evidence="1" type="ORF">TNCT_499941</name>
</gene>
<reference evidence="1" key="1">
    <citation type="submission" date="2020-07" db="EMBL/GenBank/DDBJ databases">
        <title>Multicomponent nature underlies the extraordinary mechanical properties of spider dragline silk.</title>
        <authorList>
            <person name="Kono N."/>
            <person name="Nakamura H."/>
            <person name="Mori M."/>
            <person name="Yoshida Y."/>
            <person name="Ohtoshi R."/>
            <person name="Malay A.D."/>
            <person name="Moran D.A.P."/>
            <person name="Tomita M."/>
            <person name="Numata K."/>
            <person name="Arakawa K."/>
        </authorList>
    </citation>
    <scope>NUCLEOTIDE SEQUENCE</scope>
</reference>
<dbReference type="InterPro" id="IPR036322">
    <property type="entry name" value="WD40_repeat_dom_sf"/>
</dbReference>
<keyword evidence="1" id="KW-0969">Cilium</keyword>
<comment type="caution">
    <text evidence="1">The sequence shown here is derived from an EMBL/GenBank/DDBJ whole genome shotgun (WGS) entry which is preliminary data.</text>
</comment>
<accession>A0A8X6I9Q8</accession>
<dbReference type="InterPro" id="IPR015943">
    <property type="entry name" value="WD40/YVTN_repeat-like_dom_sf"/>
</dbReference>
<dbReference type="InterPro" id="IPR052993">
    <property type="entry name" value="CFA-57"/>
</dbReference>